<reference evidence="8" key="1">
    <citation type="submission" date="2021-02" db="EMBL/GenBank/DDBJ databases">
        <authorList>
            <person name="Nowell W R."/>
        </authorList>
    </citation>
    <scope>NUCLEOTIDE SEQUENCE</scope>
</reference>
<dbReference type="SMART" id="SM00755">
    <property type="entry name" value="Grip"/>
    <property type="match status" value="1"/>
</dbReference>
<dbReference type="PANTHER" id="PTHR18902">
    <property type="entry name" value="NUCLEAR MITOTIC APPARATUS PROTEIN 1-RELATED"/>
    <property type="match status" value="1"/>
</dbReference>
<feature type="domain" description="GRIP" evidence="7">
    <location>
        <begin position="574"/>
        <end position="624"/>
    </location>
</feature>
<comment type="subcellular location">
    <subcellularLocation>
        <location evidence="1">Cytoplasm</location>
    </subcellularLocation>
</comment>
<evidence type="ECO:0000256" key="6">
    <source>
        <dbReference type="SAM" id="MobiDB-lite"/>
    </source>
</evidence>
<feature type="region of interest" description="Disordered" evidence="6">
    <location>
        <begin position="630"/>
        <end position="664"/>
    </location>
</feature>
<dbReference type="AlphaFoldDB" id="A0A813XS72"/>
<dbReference type="GO" id="GO:0005737">
    <property type="term" value="C:cytoplasm"/>
    <property type="evidence" value="ECO:0007669"/>
    <property type="project" value="UniProtKB-SubCell"/>
</dbReference>
<organism evidence="8 9">
    <name type="scientific">Adineta ricciae</name>
    <name type="common">Rotifer</name>
    <dbReference type="NCBI Taxonomy" id="249248"/>
    <lineage>
        <taxon>Eukaryota</taxon>
        <taxon>Metazoa</taxon>
        <taxon>Spiralia</taxon>
        <taxon>Gnathifera</taxon>
        <taxon>Rotifera</taxon>
        <taxon>Eurotatoria</taxon>
        <taxon>Bdelloidea</taxon>
        <taxon>Adinetida</taxon>
        <taxon>Adinetidae</taxon>
        <taxon>Adineta</taxon>
    </lineage>
</organism>
<feature type="coiled-coil region" evidence="5">
    <location>
        <begin position="516"/>
        <end position="578"/>
    </location>
</feature>
<evidence type="ECO:0000256" key="3">
    <source>
        <dbReference type="ARBA" id="ARBA00022553"/>
    </source>
</evidence>
<evidence type="ECO:0000256" key="2">
    <source>
        <dbReference type="ARBA" id="ARBA00022490"/>
    </source>
</evidence>
<sequence>DYGQLQQEFEANQAKYDELMQINNEKTETEKQLQQTIEKLQQELQSTIANEQTQLTNENLELKQKLEKQTLEIDELKEKQQKMKLLLARLKKELQEKAQQLPKQSLIDLEIADYEKTIKALKDDLTRKDKEMQELRDDISNLNEKNLSLKQEMENLEQQKTQTDERANRLKDLLDTTKKELHDAKNLQQEMHQNEDTVRSLIDRLQSELDDHKVSMSQLFADKQLLTERLNNQNETAQKTINLLEQNLRIAKHDLDVAKQDYETLQDDFNSYKIRAQSVLKQHQSVQRERLPSVVDKQSELEETIEKLKLTLQEAHNKIQLLKSENEDFQREQDRLTEIQAKTLSEARKREQELRRQHQLELEKMEADYVKRTNDSHDMMKDITLQNETLSVAFKERISTMEADHERSMSILQNQLQSYKQEIEQLKNRIESLRQMHVEHEKETPQFAPINESNKDEISWSSAERQQGEGSESASNDHQPNDVAVKTLENVLFGSSSNYNRSSSSTNSDKPRHVLFEDAEIERQRLEEEISKTKYRLLNTTELLNESELNNVRLSEQVALLKEEIRRMERNVERADSISNLEYLKNVILKFFVLRTAYERLQLIPVLVTMLKLSPDEQAKLVRVAQQTSSIDNDSANNQSNVTQDENANTSSSSSSWGSYLNIW</sequence>
<evidence type="ECO:0000256" key="1">
    <source>
        <dbReference type="ARBA" id="ARBA00004496"/>
    </source>
</evidence>
<name>A0A813XS72_ADIRI</name>
<dbReference type="InterPro" id="IPR051841">
    <property type="entry name" value="MT-Golgi_org_protein"/>
</dbReference>
<feature type="coiled-coil region" evidence="5">
    <location>
        <begin position="12"/>
        <end position="368"/>
    </location>
</feature>
<dbReference type="Pfam" id="PF01465">
    <property type="entry name" value="GRIP"/>
    <property type="match status" value="1"/>
</dbReference>
<accession>A0A813XS72</accession>
<dbReference type="Gene3D" id="1.10.220.60">
    <property type="entry name" value="GRIP domain"/>
    <property type="match status" value="1"/>
</dbReference>
<feature type="compositionally biased region" description="Polar residues" evidence="6">
    <location>
        <begin position="630"/>
        <end position="650"/>
    </location>
</feature>
<evidence type="ECO:0000313" key="9">
    <source>
        <dbReference type="Proteomes" id="UP000663828"/>
    </source>
</evidence>
<comment type="caution">
    <text evidence="8">The sequence shown here is derived from an EMBL/GenBank/DDBJ whole genome shotgun (WGS) entry which is preliminary data.</text>
</comment>
<dbReference type="Proteomes" id="UP000663828">
    <property type="component" value="Unassembled WGS sequence"/>
</dbReference>
<keyword evidence="9" id="KW-1185">Reference proteome</keyword>
<proteinExistence type="predicted"/>
<keyword evidence="4 5" id="KW-0175">Coiled coil</keyword>
<evidence type="ECO:0000256" key="5">
    <source>
        <dbReference type="SAM" id="Coils"/>
    </source>
</evidence>
<dbReference type="InterPro" id="IPR032023">
    <property type="entry name" value="GCC2_Rab_bind"/>
</dbReference>
<feature type="region of interest" description="Disordered" evidence="6">
    <location>
        <begin position="440"/>
        <end position="481"/>
    </location>
</feature>
<evidence type="ECO:0000313" key="8">
    <source>
        <dbReference type="EMBL" id="CAF0880364.1"/>
    </source>
</evidence>
<dbReference type="EMBL" id="CAJNOR010000324">
    <property type="protein sequence ID" value="CAF0880364.1"/>
    <property type="molecule type" value="Genomic_DNA"/>
</dbReference>
<dbReference type="Pfam" id="PF16704">
    <property type="entry name" value="Rab_bind"/>
    <property type="match status" value="1"/>
</dbReference>
<dbReference type="PROSITE" id="PS50913">
    <property type="entry name" value="GRIP"/>
    <property type="match status" value="1"/>
</dbReference>
<evidence type="ECO:0000256" key="4">
    <source>
        <dbReference type="ARBA" id="ARBA00023054"/>
    </source>
</evidence>
<feature type="non-terminal residue" evidence="8">
    <location>
        <position position="664"/>
    </location>
</feature>
<keyword evidence="3" id="KW-0597">Phosphoprotein</keyword>
<dbReference type="InterPro" id="IPR000237">
    <property type="entry name" value="GRIP_dom"/>
</dbReference>
<gene>
    <name evidence="8" type="ORF">XAT740_LOCUS6967</name>
</gene>
<feature type="compositionally biased region" description="Polar residues" evidence="6">
    <location>
        <begin position="459"/>
        <end position="478"/>
    </location>
</feature>
<dbReference type="PANTHER" id="PTHR18902:SF25">
    <property type="entry name" value="GRIP AND COILED-COIL DOMAIN-CONTAINING PROTEIN 2"/>
    <property type="match status" value="1"/>
</dbReference>
<protein>
    <recommendedName>
        <fullName evidence="7">GRIP domain-containing protein</fullName>
    </recommendedName>
</protein>
<evidence type="ECO:0000259" key="7">
    <source>
        <dbReference type="PROSITE" id="PS50913"/>
    </source>
</evidence>
<keyword evidence="2" id="KW-0963">Cytoplasm</keyword>